<proteinExistence type="predicted"/>
<feature type="compositionally biased region" description="Acidic residues" evidence="1">
    <location>
        <begin position="321"/>
        <end position="333"/>
    </location>
</feature>
<dbReference type="RefSeq" id="XP_018070323.1">
    <property type="nucleotide sequence ID" value="XM_018213165.1"/>
</dbReference>
<sequence length="333" mass="37091">MATGFTEDDFVPLNELVQQLSNSCKAAASVFEDLSEDLNGIHRFLEHLIKQANNPDSLLMQRCQDRRKDWLHILESLTYALCELQEHISTYYEVGADIWLQADDAQRHFNNLRSEVMVGYDAVDTFVDSLGLSPAGRKDYSLGQIEKLLVQAVRQERAKAANYGVTRAGNGIGSFSQIQRYLRDEGIDPAEVERHDARTKQLMIWVLENEPALTDIMARESLADGDETNAASKKVEGESAGTARAASPPPQYEEKSEGIDSKGKEIDVRSEGKDVEESRDVESYKEAEDLEMTAILVDRSRPSTTSRPISVATSSPSLIDSDLESAESDWELV</sequence>
<dbReference type="Proteomes" id="UP000070700">
    <property type="component" value="Unassembled WGS sequence"/>
</dbReference>
<dbReference type="OrthoDB" id="3554435at2759"/>
<feature type="region of interest" description="Disordered" evidence="1">
    <location>
        <begin position="223"/>
        <end position="333"/>
    </location>
</feature>
<accession>A0A194X716</accession>
<reference evidence="2 3" key="1">
    <citation type="submission" date="2015-10" db="EMBL/GenBank/DDBJ databases">
        <title>Full genome of DAOMC 229536 Phialocephala scopiformis, a fungal endophyte of spruce producing the potent anti-insectan compound rugulosin.</title>
        <authorList>
            <consortium name="DOE Joint Genome Institute"/>
            <person name="Walker A.K."/>
            <person name="Frasz S.L."/>
            <person name="Seifert K.A."/>
            <person name="Miller J.D."/>
            <person name="Mondo S.J."/>
            <person name="Labutti K."/>
            <person name="Lipzen A."/>
            <person name="Dockter R."/>
            <person name="Kennedy M."/>
            <person name="Grigoriev I.V."/>
            <person name="Spatafora J.W."/>
        </authorList>
    </citation>
    <scope>NUCLEOTIDE SEQUENCE [LARGE SCALE GENOMIC DNA]</scope>
    <source>
        <strain evidence="2 3">CBS 120377</strain>
    </source>
</reference>
<evidence type="ECO:0000313" key="3">
    <source>
        <dbReference type="Proteomes" id="UP000070700"/>
    </source>
</evidence>
<dbReference type="KEGG" id="psco:LY89DRAFT_670498"/>
<feature type="compositionally biased region" description="Basic and acidic residues" evidence="1">
    <location>
        <begin position="252"/>
        <end position="287"/>
    </location>
</feature>
<evidence type="ECO:0000256" key="1">
    <source>
        <dbReference type="SAM" id="MobiDB-lite"/>
    </source>
</evidence>
<evidence type="ECO:0000313" key="2">
    <source>
        <dbReference type="EMBL" id="KUJ15968.1"/>
    </source>
</evidence>
<evidence type="ECO:0008006" key="4">
    <source>
        <dbReference type="Google" id="ProtNLM"/>
    </source>
</evidence>
<protein>
    <recommendedName>
        <fullName evidence="4">Fungal N-terminal domain-containing protein</fullName>
    </recommendedName>
</protein>
<dbReference type="InParanoid" id="A0A194X716"/>
<dbReference type="GeneID" id="28822891"/>
<gene>
    <name evidence="2" type="ORF">LY89DRAFT_670498</name>
</gene>
<dbReference type="EMBL" id="KQ947417">
    <property type="protein sequence ID" value="KUJ15968.1"/>
    <property type="molecule type" value="Genomic_DNA"/>
</dbReference>
<dbReference type="AlphaFoldDB" id="A0A194X716"/>
<name>A0A194X716_MOLSC</name>
<keyword evidence="3" id="KW-1185">Reference proteome</keyword>
<organism evidence="2 3">
    <name type="scientific">Mollisia scopiformis</name>
    <name type="common">Conifer needle endophyte fungus</name>
    <name type="synonym">Phialocephala scopiformis</name>
    <dbReference type="NCBI Taxonomy" id="149040"/>
    <lineage>
        <taxon>Eukaryota</taxon>
        <taxon>Fungi</taxon>
        <taxon>Dikarya</taxon>
        <taxon>Ascomycota</taxon>
        <taxon>Pezizomycotina</taxon>
        <taxon>Leotiomycetes</taxon>
        <taxon>Helotiales</taxon>
        <taxon>Mollisiaceae</taxon>
        <taxon>Mollisia</taxon>
    </lineage>
</organism>